<dbReference type="InterPro" id="IPR019888">
    <property type="entry name" value="Tscrpt_reg_AsnC-like"/>
</dbReference>
<dbReference type="Pfam" id="PF13404">
    <property type="entry name" value="HTH_AsnC-type"/>
    <property type="match status" value="1"/>
</dbReference>
<sequence>MDTIDRDLVRLLQEDGSLSAGELGESVGLAGTSCWRRVQRLQQQGVITGRVALVDPAAVNLGVAALVEIRTHDHSSAWLDRFTTGIGEFPEIVAAWRTSGEVDYMLRVLVPDIAAYDAFYKRLIRRVDLFDVRTIFVMEELKYTTAVPLDYAFGG</sequence>
<evidence type="ECO:0000256" key="2">
    <source>
        <dbReference type="ARBA" id="ARBA00023125"/>
    </source>
</evidence>
<keyword evidence="3" id="KW-0804">Transcription</keyword>
<evidence type="ECO:0000256" key="1">
    <source>
        <dbReference type="ARBA" id="ARBA00023015"/>
    </source>
</evidence>
<dbReference type="PRINTS" id="PR00033">
    <property type="entry name" value="HTHASNC"/>
</dbReference>
<accession>A0A381Q7E5</accession>
<dbReference type="GO" id="GO:0043200">
    <property type="term" value="P:response to amino acid"/>
    <property type="evidence" value="ECO:0007669"/>
    <property type="project" value="TreeGrafter"/>
</dbReference>
<dbReference type="PANTHER" id="PTHR30154">
    <property type="entry name" value="LEUCINE-RESPONSIVE REGULATORY PROTEIN"/>
    <property type="match status" value="1"/>
</dbReference>
<dbReference type="Pfam" id="PF01037">
    <property type="entry name" value="AsnC_trans_reg"/>
    <property type="match status" value="1"/>
</dbReference>
<dbReference type="InterPro" id="IPR036388">
    <property type="entry name" value="WH-like_DNA-bd_sf"/>
</dbReference>
<dbReference type="SUPFAM" id="SSF46785">
    <property type="entry name" value="Winged helix' DNA-binding domain"/>
    <property type="match status" value="1"/>
</dbReference>
<dbReference type="InterPro" id="IPR011008">
    <property type="entry name" value="Dimeric_a/b-barrel"/>
</dbReference>
<dbReference type="EMBL" id="UINC01001222">
    <property type="protein sequence ID" value="SUZ74784.1"/>
    <property type="molecule type" value="Genomic_DNA"/>
</dbReference>
<dbReference type="SUPFAM" id="SSF54909">
    <property type="entry name" value="Dimeric alpha+beta barrel"/>
    <property type="match status" value="1"/>
</dbReference>
<name>A0A381Q7E5_9ZZZZ</name>
<feature type="domain" description="HTH asnC-type" evidence="4">
    <location>
        <begin position="1"/>
        <end position="62"/>
    </location>
</feature>
<dbReference type="InterPro" id="IPR036390">
    <property type="entry name" value="WH_DNA-bd_sf"/>
</dbReference>
<dbReference type="SMART" id="SM00344">
    <property type="entry name" value="HTH_ASNC"/>
    <property type="match status" value="1"/>
</dbReference>
<dbReference type="Gene3D" id="3.30.70.920">
    <property type="match status" value="1"/>
</dbReference>
<reference evidence="5" key="1">
    <citation type="submission" date="2018-05" db="EMBL/GenBank/DDBJ databases">
        <authorList>
            <person name="Lanie J.A."/>
            <person name="Ng W.-L."/>
            <person name="Kazmierczak K.M."/>
            <person name="Andrzejewski T.M."/>
            <person name="Davidsen T.M."/>
            <person name="Wayne K.J."/>
            <person name="Tettelin H."/>
            <person name="Glass J.I."/>
            <person name="Rusch D."/>
            <person name="Podicherti R."/>
            <person name="Tsui H.-C.T."/>
            <person name="Winkler M.E."/>
        </authorList>
    </citation>
    <scope>NUCLEOTIDE SEQUENCE</scope>
</reference>
<gene>
    <name evidence="5" type="ORF">METZ01_LOCUS27638</name>
</gene>
<dbReference type="PANTHER" id="PTHR30154:SF17">
    <property type="entry name" value="DNA-BINDING TRANSCRIPTIONAL ACTIVATOR DECR"/>
    <property type="match status" value="1"/>
</dbReference>
<evidence type="ECO:0000259" key="4">
    <source>
        <dbReference type="PROSITE" id="PS50956"/>
    </source>
</evidence>
<keyword evidence="1" id="KW-0805">Transcription regulation</keyword>
<dbReference type="InterPro" id="IPR000485">
    <property type="entry name" value="AsnC-type_HTH_dom"/>
</dbReference>
<dbReference type="GO" id="GO:0043565">
    <property type="term" value="F:sequence-specific DNA binding"/>
    <property type="evidence" value="ECO:0007669"/>
    <property type="project" value="InterPro"/>
</dbReference>
<evidence type="ECO:0000313" key="5">
    <source>
        <dbReference type="EMBL" id="SUZ74784.1"/>
    </source>
</evidence>
<dbReference type="PROSITE" id="PS50956">
    <property type="entry name" value="HTH_ASNC_2"/>
    <property type="match status" value="1"/>
</dbReference>
<protein>
    <recommendedName>
        <fullName evidence="4">HTH asnC-type domain-containing protein</fullName>
    </recommendedName>
</protein>
<dbReference type="GO" id="GO:0005829">
    <property type="term" value="C:cytosol"/>
    <property type="evidence" value="ECO:0007669"/>
    <property type="project" value="TreeGrafter"/>
</dbReference>
<keyword evidence="2" id="KW-0238">DNA-binding</keyword>
<dbReference type="InterPro" id="IPR019887">
    <property type="entry name" value="Tscrpt_reg_AsnC/Lrp_C"/>
</dbReference>
<proteinExistence type="predicted"/>
<evidence type="ECO:0000256" key="3">
    <source>
        <dbReference type="ARBA" id="ARBA00023163"/>
    </source>
</evidence>
<organism evidence="5">
    <name type="scientific">marine metagenome</name>
    <dbReference type="NCBI Taxonomy" id="408172"/>
    <lineage>
        <taxon>unclassified sequences</taxon>
        <taxon>metagenomes</taxon>
        <taxon>ecological metagenomes</taxon>
    </lineage>
</organism>
<dbReference type="Gene3D" id="1.10.10.10">
    <property type="entry name" value="Winged helix-like DNA-binding domain superfamily/Winged helix DNA-binding domain"/>
    <property type="match status" value="1"/>
</dbReference>
<dbReference type="AlphaFoldDB" id="A0A381Q7E5"/>